<dbReference type="NCBIfam" id="TIGR02574">
    <property type="entry name" value="stabl_TIGR02574"/>
    <property type="match status" value="1"/>
</dbReference>
<dbReference type="RefSeq" id="WP_225919456.1">
    <property type="nucleotide sequence ID" value="NZ_CP139781.1"/>
</dbReference>
<gene>
    <name evidence="1" type="ORF">K1X11_015645</name>
</gene>
<sequence length="75" mass="8406">MTLEQIVAESRELPHEVRAELVERILLAAHGEITPEVDSAWRAETRRRIAEIQEGTATGLSLENVMAEARQRTGL</sequence>
<protein>
    <submittedName>
        <fullName evidence="1">Addiction module protein</fullName>
    </submittedName>
</protein>
<evidence type="ECO:0000313" key="2">
    <source>
        <dbReference type="Proteomes" id="UP000738431"/>
    </source>
</evidence>
<dbReference type="Pfam" id="PF09720">
    <property type="entry name" value="Unstab_antitox"/>
    <property type="match status" value="1"/>
</dbReference>
<accession>A0ABZ1C3J2</accession>
<organism evidence="1 2">
    <name type="scientific">Actomonas aquatica</name>
    <dbReference type="NCBI Taxonomy" id="2866162"/>
    <lineage>
        <taxon>Bacteria</taxon>
        <taxon>Pseudomonadati</taxon>
        <taxon>Verrucomicrobiota</taxon>
        <taxon>Opitutia</taxon>
        <taxon>Opitutales</taxon>
        <taxon>Opitutaceae</taxon>
        <taxon>Actomonas</taxon>
    </lineage>
</organism>
<name>A0ABZ1C3J2_9BACT</name>
<evidence type="ECO:0000313" key="1">
    <source>
        <dbReference type="EMBL" id="WRQ86249.1"/>
    </source>
</evidence>
<reference evidence="1 2" key="2">
    <citation type="submission" date="2023-12" db="EMBL/GenBank/DDBJ databases">
        <title>Description of an unclassified Opitutus bacterium of Verrucomicrobiota.</title>
        <authorList>
            <person name="Zhang D.-F."/>
        </authorList>
    </citation>
    <scope>NUCLEOTIDE SEQUENCE [LARGE SCALE GENOMIC DNA]</scope>
    <source>
        <strain evidence="1 2">WL0086</strain>
    </source>
</reference>
<proteinExistence type="predicted"/>
<keyword evidence="2" id="KW-1185">Reference proteome</keyword>
<dbReference type="Proteomes" id="UP000738431">
    <property type="component" value="Chromosome"/>
</dbReference>
<reference evidence="1 2" key="1">
    <citation type="submission" date="2021-08" db="EMBL/GenBank/DDBJ databases">
        <authorList>
            <person name="Zhang D."/>
            <person name="Zhang A."/>
            <person name="Wang L."/>
        </authorList>
    </citation>
    <scope>NUCLEOTIDE SEQUENCE [LARGE SCALE GENOMIC DNA]</scope>
    <source>
        <strain evidence="1 2">WL0086</strain>
    </source>
</reference>
<dbReference type="InterPro" id="IPR013406">
    <property type="entry name" value="CHP02574_addiction_mod"/>
</dbReference>
<dbReference type="EMBL" id="CP139781">
    <property type="protein sequence ID" value="WRQ86249.1"/>
    <property type="molecule type" value="Genomic_DNA"/>
</dbReference>